<protein>
    <submittedName>
        <fullName evidence="1">Uncharacterized protein</fullName>
    </submittedName>
</protein>
<dbReference type="EMBL" id="JAACJP010000013">
    <property type="protein sequence ID" value="KAF5380597.1"/>
    <property type="molecule type" value="Genomic_DNA"/>
</dbReference>
<comment type="caution">
    <text evidence="1">The sequence shown here is derived from an EMBL/GenBank/DDBJ whole genome shotgun (WGS) entry which is preliminary data.</text>
</comment>
<dbReference type="Proteomes" id="UP000565441">
    <property type="component" value="Unassembled WGS sequence"/>
</dbReference>
<dbReference type="AlphaFoldDB" id="A0A8H5HC63"/>
<gene>
    <name evidence="1" type="ORF">D9615_004583</name>
</gene>
<keyword evidence="2" id="KW-1185">Reference proteome</keyword>
<sequence>MFSHKSYVSVQYIRSVFLSDVLKKPAPEPSGHLSDSDPQAIITVTVHTRSTWTPGYINRSSQHTLLSKQTLGDLFQVIPCTSNEIVSNDSISTLDAEPRRPKGNDGCVICIDNLAYGDGFGEADYAQYVLLN</sequence>
<proteinExistence type="predicted"/>
<name>A0A8H5HC63_9AGAR</name>
<dbReference type="OrthoDB" id="3437960at2759"/>
<organism evidence="1 2">
    <name type="scientific">Tricholomella constricta</name>
    <dbReference type="NCBI Taxonomy" id="117010"/>
    <lineage>
        <taxon>Eukaryota</taxon>
        <taxon>Fungi</taxon>
        <taxon>Dikarya</taxon>
        <taxon>Basidiomycota</taxon>
        <taxon>Agaricomycotina</taxon>
        <taxon>Agaricomycetes</taxon>
        <taxon>Agaricomycetidae</taxon>
        <taxon>Agaricales</taxon>
        <taxon>Tricholomatineae</taxon>
        <taxon>Lyophyllaceae</taxon>
        <taxon>Tricholomella</taxon>
    </lineage>
</organism>
<evidence type="ECO:0000313" key="2">
    <source>
        <dbReference type="Proteomes" id="UP000565441"/>
    </source>
</evidence>
<evidence type="ECO:0000313" key="1">
    <source>
        <dbReference type="EMBL" id="KAF5380597.1"/>
    </source>
</evidence>
<accession>A0A8H5HC63</accession>
<reference evidence="1 2" key="1">
    <citation type="journal article" date="2020" name="ISME J.">
        <title>Uncovering the hidden diversity of litter-decomposition mechanisms in mushroom-forming fungi.</title>
        <authorList>
            <person name="Floudas D."/>
            <person name="Bentzer J."/>
            <person name="Ahren D."/>
            <person name="Johansson T."/>
            <person name="Persson P."/>
            <person name="Tunlid A."/>
        </authorList>
    </citation>
    <scope>NUCLEOTIDE SEQUENCE [LARGE SCALE GENOMIC DNA]</scope>
    <source>
        <strain evidence="1 2">CBS 661.87</strain>
    </source>
</reference>